<comment type="subcellular location">
    <subcellularLocation>
        <location evidence="1">Virion</location>
    </subcellularLocation>
</comment>
<gene>
    <name evidence="5" type="ORF">PS2_185</name>
</gene>
<dbReference type="EMBL" id="KJ025957">
    <property type="protein sequence ID" value="AHY25427.1"/>
    <property type="molecule type" value="Genomic_DNA"/>
</dbReference>
<organism evidence="5 6">
    <name type="scientific">Serratia phage PS2</name>
    <dbReference type="NCBI Taxonomy" id="1481112"/>
    <lineage>
        <taxon>Viruses</taxon>
        <taxon>Duplodnaviria</taxon>
        <taxon>Heunggongvirae</taxon>
        <taxon>Uroviricota</taxon>
        <taxon>Caudoviricetes</taxon>
        <taxon>Muldoonvirus</taxon>
        <taxon>Muldoonvirus PS2</taxon>
    </lineage>
</organism>
<dbReference type="HAMAP" id="MF_04113">
    <property type="entry name" value="CAPSID_P_T4"/>
    <property type="match status" value="1"/>
</dbReference>
<reference evidence="5 6" key="1">
    <citation type="submission" date="2014-01" db="EMBL/GenBank/DDBJ databases">
        <authorList>
            <person name="Zhang G."/>
            <person name="Jin J."/>
            <person name="Li Z.J."/>
            <person name="Wang S.W."/>
            <person name="Chen S.J."/>
            <person name="Wang S.M."/>
            <person name="Wang X.T."/>
            <person name="Li Y.H."/>
            <person name="Wang J."/>
            <person name="Yang C.K."/>
            <person name="Wang L."/>
        </authorList>
    </citation>
    <scope>NUCLEOTIDE SEQUENCE [LARGE SCALE GENOMIC DNA]</scope>
</reference>
<dbReference type="InterPro" id="IPR010762">
    <property type="entry name" value="Gp23/Gp24_T4-like"/>
</dbReference>
<evidence type="ECO:0000256" key="1">
    <source>
        <dbReference type="ARBA" id="ARBA00004328"/>
    </source>
</evidence>
<accession>A0A023W6P9</accession>
<evidence type="ECO:0000313" key="5">
    <source>
        <dbReference type="EMBL" id="AHY25427.1"/>
    </source>
</evidence>
<comment type="function">
    <text evidence="4">Capsid protein that self-associates to form pentons, building the capsid in association with hexamers of the major capsid protein and one dodecamer of the portal protein.</text>
</comment>
<feature type="chain" id="PRO_5023365356" description="Capsid vertex protein" evidence="4">
    <location>
        <begin position="1"/>
        <end position="408"/>
    </location>
</feature>
<evidence type="ECO:0000256" key="2">
    <source>
        <dbReference type="ARBA" id="ARBA00022561"/>
    </source>
</evidence>
<comment type="PTM">
    <text evidence="4">Proteolytic cleavage at the N-terminus by the prohead core protein protease gives rise to the mature capsid vertex protein.</text>
</comment>
<dbReference type="GeneID" id="19485064"/>
<evidence type="ECO:0000256" key="3">
    <source>
        <dbReference type="ARBA" id="ARBA00022844"/>
    </source>
</evidence>
<dbReference type="InterPro" id="IPR038999">
    <property type="entry name" value="CAPSP"/>
</dbReference>
<comment type="similarity">
    <text evidence="4">Belongs to the Tevenvirinae capsid vertex protein family.</text>
</comment>
<keyword evidence="3 4" id="KW-0946">Virion</keyword>
<comment type="subunit">
    <text evidence="4">Homopentamer. Interacts with the portal protein. Interacts with the major capsid protein that forms hexamers.</text>
</comment>
<evidence type="ECO:0000313" key="6">
    <source>
        <dbReference type="Proteomes" id="UP000024445"/>
    </source>
</evidence>
<dbReference type="GO" id="GO:0019028">
    <property type="term" value="C:viral capsid"/>
    <property type="evidence" value="ECO:0007669"/>
    <property type="project" value="UniProtKB-UniRule"/>
</dbReference>
<evidence type="ECO:0000256" key="4">
    <source>
        <dbReference type="HAMAP-Rule" id="MF_04113"/>
    </source>
</evidence>
<feature type="site" description="Cleavage" evidence="4">
    <location>
        <begin position="10"/>
        <end position="11"/>
    </location>
</feature>
<dbReference type="Pfam" id="PF07068">
    <property type="entry name" value="Gp23"/>
    <property type="match status" value="1"/>
</dbReference>
<keyword evidence="4" id="KW-0426">Late protein</keyword>
<keyword evidence="6" id="KW-1185">Reference proteome</keyword>
<keyword evidence="2 4" id="KW-0167">Capsid protein</keyword>
<comment type="subcellular location">
    <molecule>Mature capsid vertex protein</molecule>
    <subcellularLocation>
        <location evidence="4">Virion</location>
    </subcellularLocation>
    <text evidence="4">Part of the icosahedric capsid shell of the mature virion.</text>
</comment>
<name>A0A023W6P9_9CAUD</name>
<feature type="chain" id="PRO_5023365357" description="Mature capsid vertex protein" evidence="4">
    <location>
        <begin position="11"/>
        <end position="408"/>
    </location>
</feature>
<protein>
    <recommendedName>
        <fullName evidence="4">Capsid vertex protein</fullName>
    </recommendedName>
    <alternativeName>
        <fullName evidence="4">gp24</fullName>
    </alternativeName>
    <component>
        <recommendedName>
            <fullName evidence="4">Mature capsid vertex protein</fullName>
        </recommendedName>
        <alternativeName>
            <fullName evidence="4">gp24*</fullName>
        </alternativeName>
    </component>
</protein>
<dbReference type="Gene3D" id="3.30.2320.40">
    <property type="match status" value="1"/>
</dbReference>
<dbReference type="OrthoDB" id="2627at10239"/>
<proteinExistence type="inferred from homology"/>
<dbReference type="Proteomes" id="UP000024445">
    <property type="component" value="Segment"/>
</dbReference>
<dbReference type="KEGG" id="vg:19485064"/>
<sequence>MSKIHNLLYESTTSAANSQGRPDLLALTRAVNALIYTDLVAVQPTSQPTATLFGLRYTNPNKDMTAFTTATYYGEVGDRSSIPEVAAGAVTQGQRFKFQDIVFEATKSGSIASADLDGIRQALVDGTIRMQGDTAKTGQYESANAEIADANFTLDRWNMQVGTRKIKTKLTVELLQDLEHNQMDAQGTVEDMLGTMISEDINKDIIQKLFTVSKRFKIAGVNDSGIVDLTASTLPSVDVARSIYHYVCEMSAAIQKNTSFLASFVLCSSRVKAYLEASGFVNHSDNDLSDGVTRSGLEVYTDTNALIDYVVVGSVITQDEMDKVGSLFFAPFTESDEAGSVYFVNDVNSLQPGIMLMTRYALGVNPYATAEGKDSEQLTAADDWNNLVGRSDMSYLMGFKLPELTIAK</sequence>
<comment type="subcellular location">
    <molecule>Capsid vertex protein</molecule>
    <subcellularLocation>
        <location evidence="4">Virion</location>
    </subcellularLocation>
    <text evidence="4">Part of the icosahedric capsid shell of the immature virion.</text>
</comment>
<dbReference type="Gene3D" id="2.10.10.40">
    <property type="match status" value="1"/>
</dbReference>
<dbReference type="RefSeq" id="YP_009030232.1">
    <property type="nucleotide sequence ID" value="NC_024121.1"/>
</dbReference>